<name>A0A6C0EP89_9ZZZZ</name>
<dbReference type="AlphaFoldDB" id="A0A6C0EP89"/>
<reference evidence="2" key="1">
    <citation type="journal article" date="2020" name="Nature">
        <title>Giant virus diversity and host interactions through global metagenomics.</title>
        <authorList>
            <person name="Schulz F."/>
            <person name="Roux S."/>
            <person name="Paez-Espino D."/>
            <person name="Jungbluth S."/>
            <person name="Walsh D.A."/>
            <person name="Denef V.J."/>
            <person name="McMahon K.D."/>
            <person name="Konstantinidis K.T."/>
            <person name="Eloe-Fadrosh E.A."/>
            <person name="Kyrpides N.C."/>
            <person name="Woyke T."/>
        </authorList>
    </citation>
    <scope>NUCLEOTIDE SEQUENCE</scope>
    <source>
        <strain evidence="2">GVMAG-M-3300009151-50</strain>
    </source>
</reference>
<accession>A0A6C0EP89</accession>
<sequence>MECCSPDVGDCQKCHPELWIVTRDNWTLWKPKKSKNRKTRRRTDLHRKKTK</sequence>
<evidence type="ECO:0000256" key="1">
    <source>
        <dbReference type="SAM" id="MobiDB-lite"/>
    </source>
</evidence>
<organism evidence="2">
    <name type="scientific">viral metagenome</name>
    <dbReference type="NCBI Taxonomy" id="1070528"/>
    <lineage>
        <taxon>unclassified sequences</taxon>
        <taxon>metagenomes</taxon>
        <taxon>organismal metagenomes</taxon>
    </lineage>
</organism>
<proteinExistence type="predicted"/>
<dbReference type="EMBL" id="MN738912">
    <property type="protein sequence ID" value="QHT30788.1"/>
    <property type="molecule type" value="Genomic_DNA"/>
</dbReference>
<protein>
    <submittedName>
        <fullName evidence="2">Uncharacterized protein</fullName>
    </submittedName>
</protein>
<evidence type="ECO:0000313" key="2">
    <source>
        <dbReference type="EMBL" id="QHT30788.1"/>
    </source>
</evidence>
<feature type="region of interest" description="Disordered" evidence="1">
    <location>
        <begin position="30"/>
        <end position="51"/>
    </location>
</feature>